<feature type="transmembrane region" description="Helical" evidence="14">
    <location>
        <begin position="383"/>
        <end position="402"/>
    </location>
</feature>
<evidence type="ECO:0000256" key="10">
    <source>
        <dbReference type="ARBA" id="ARBA00023136"/>
    </source>
</evidence>
<keyword evidence="8" id="KW-0915">Sodium</keyword>
<keyword evidence="11" id="KW-0739">Sodium transport</keyword>
<evidence type="ECO:0000256" key="3">
    <source>
        <dbReference type="ARBA" id="ARBA00022448"/>
    </source>
</evidence>
<keyword evidence="3" id="KW-0813">Transport</keyword>
<gene>
    <name evidence="15" type="ORF">AJGP001_17025</name>
</gene>
<dbReference type="PANTHER" id="PTHR48086:SF3">
    <property type="entry name" value="SODIUM_PROLINE SYMPORTER"/>
    <property type="match status" value="1"/>
</dbReference>
<keyword evidence="10 14" id="KW-0472">Membrane</keyword>
<dbReference type="PROSITE" id="PS50283">
    <property type="entry name" value="NA_SOLUT_SYMP_3"/>
    <property type="match status" value="1"/>
</dbReference>
<evidence type="ECO:0000256" key="1">
    <source>
        <dbReference type="ARBA" id="ARBA00004651"/>
    </source>
</evidence>
<keyword evidence="6" id="KW-0769">Symport</keyword>
<sequence length="447" mass="50174">MKKKGFDFYIQGAVQLGIAFGVVSILARWITGNTILSSPQTLIRYGLIGGIGYAFMGGLALVLFGFVARKISYTFTGQMTIGDVLKQKLNPFGYWYMMILLFVMGFYALFIQTMGAGLLLYILFPFPLFIGMTVFLLLLFLIGGIGGLYRIHQLAGISVILIFGTIILIPVYLYMHEGVTTIFEGIRLYHPYLLFTKNNESLWFISTGLLVFFGQMITDRATWQRVFIIKKEKVKMAFVLTGMIWLTIPIAITSLFLLAISGRSFDNPYSLIFELISILNSTVLIFIFVLFCFAAVMSAASSELQSLNSLFIRNVVAEFKPLSTKQQFKYKNSFSIVLIGVLFLAALFLTPYPTQLLFFFGNIYSSMIFAILYIVFNKDNETLPPVLSSFVGIVGGFISSPFTTYFESVWISFLLSGILCGLFLIKKSIQQHSPASLNSEEQPYDAN</sequence>
<keyword evidence="9" id="KW-0406">Ion transport</keyword>
<dbReference type="Gene3D" id="1.20.1730.10">
    <property type="entry name" value="Sodium/glucose cotransporter"/>
    <property type="match status" value="1"/>
</dbReference>
<evidence type="ECO:0000256" key="7">
    <source>
        <dbReference type="ARBA" id="ARBA00022989"/>
    </source>
</evidence>
<evidence type="ECO:0000256" key="14">
    <source>
        <dbReference type="SAM" id="Phobius"/>
    </source>
</evidence>
<name>A0ABM6IXD6_9BACL</name>
<feature type="transmembrane region" description="Helical" evidence="14">
    <location>
        <begin position="118"/>
        <end position="142"/>
    </location>
</feature>
<evidence type="ECO:0000256" key="9">
    <source>
        <dbReference type="ARBA" id="ARBA00023065"/>
    </source>
</evidence>
<dbReference type="EMBL" id="CP019401">
    <property type="protein sequence ID" value="AQU80889.1"/>
    <property type="molecule type" value="Genomic_DNA"/>
</dbReference>
<evidence type="ECO:0000256" key="12">
    <source>
        <dbReference type="ARBA" id="ARBA00033708"/>
    </source>
</evidence>
<keyword evidence="5 14" id="KW-0812">Transmembrane</keyword>
<feature type="transmembrane region" description="Helical" evidence="14">
    <location>
        <begin position="356"/>
        <end position="376"/>
    </location>
</feature>
<organism evidence="15 16">
    <name type="scientific">Planococcus faecalis</name>
    <dbReference type="NCBI Taxonomy" id="1598147"/>
    <lineage>
        <taxon>Bacteria</taxon>
        <taxon>Bacillati</taxon>
        <taxon>Bacillota</taxon>
        <taxon>Bacilli</taxon>
        <taxon>Bacillales</taxon>
        <taxon>Caryophanaceae</taxon>
        <taxon>Planococcus</taxon>
    </lineage>
</organism>
<feature type="transmembrane region" description="Helical" evidence="14">
    <location>
        <begin position="154"/>
        <end position="175"/>
    </location>
</feature>
<dbReference type="Pfam" id="PF00474">
    <property type="entry name" value="SSF"/>
    <property type="match status" value="1"/>
</dbReference>
<evidence type="ECO:0000256" key="4">
    <source>
        <dbReference type="ARBA" id="ARBA00022475"/>
    </source>
</evidence>
<feature type="transmembrane region" description="Helical" evidence="14">
    <location>
        <begin position="333"/>
        <end position="350"/>
    </location>
</feature>
<feature type="transmembrane region" description="Helical" evidence="14">
    <location>
        <begin position="238"/>
        <end position="260"/>
    </location>
</feature>
<feature type="transmembrane region" description="Helical" evidence="14">
    <location>
        <begin position="272"/>
        <end position="296"/>
    </location>
</feature>
<evidence type="ECO:0000256" key="2">
    <source>
        <dbReference type="ARBA" id="ARBA00006434"/>
    </source>
</evidence>
<comment type="catalytic activity">
    <reaction evidence="12">
        <text>L-proline(in) + Na(+)(in) = L-proline(out) + Na(+)(out)</text>
        <dbReference type="Rhea" id="RHEA:28967"/>
        <dbReference type="ChEBI" id="CHEBI:29101"/>
        <dbReference type="ChEBI" id="CHEBI:60039"/>
    </reaction>
</comment>
<proteinExistence type="inferred from homology"/>
<dbReference type="Proteomes" id="UP000189661">
    <property type="component" value="Chromosome"/>
</dbReference>
<feature type="transmembrane region" description="Helical" evidence="14">
    <location>
        <begin position="12"/>
        <end position="30"/>
    </location>
</feature>
<feature type="transmembrane region" description="Helical" evidence="14">
    <location>
        <begin position="408"/>
        <end position="425"/>
    </location>
</feature>
<evidence type="ECO:0000313" key="15">
    <source>
        <dbReference type="EMBL" id="AQU80889.1"/>
    </source>
</evidence>
<dbReference type="RefSeq" id="WP_058383915.1">
    <property type="nucleotide sequence ID" value="NZ_CP019401.1"/>
</dbReference>
<dbReference type="InterPro" id="IPR050277">
    <property type="entry name" value="Sodium:Solute_Symporter"/>
</dbReference>
<keyword evidence="4" id="KW-1003">Cell membrane</keyword>
<feature type="transmembrane region" description="Helical" evidence="14">
    <location>
        <begin position="201"/>
        <end position="218"/>
    </location>
</feature>
<evidence type="ECO:0000256" key="6">
    <source>
        <dbReference type="ARBA" id="ARBA00022847"/>
    </source>
</evidence>
<reference evidence="15 16" key="1">
    <citation type="submission" date="2017-01" db="EMBL/GenBank/DDBJ databases">
        <title>Planococcus faecalis genome complete sequence.</title>
        <authorList>
            <person name="Lee P.C."/>
        </authorList>
    </citation>
    <scope>NUCLEOTIDE SEQUENCE [LARGE SCALE GENOMIC DNA]</scope>
    <source>
        <strain evidence="15 16">AJ003</strain>
    </source>
</reference>
<keyword evidence="7 14" id="KW-1133">Transmembrane helix</keyword>
<accession>A0ABM6IXD6</accession>
<evidence type="ECO:0000256" key="11">
    <source>
        <dbReference type="ARBA" id="ARBA00023201"/>
    </source>
</evidence>
<evidence type="ECO:0008006" key="17">
    <source>
        <dbReference type="Google" id="ProtNLM"/>
    </source>
</evidence>
<evidence type="ECO:0000256" key="13">
    <source>
        <dbReference type="RuleBase" id="RU362091"/>
    </source>
</evidence>
<dbReference type="InterPro" id="IPR001734">
    <property type="entry name" value="Na/solute_symporter"/>
</dbReference>
<evidence type="ECO:0000256" key="8">
    <source>
        <dbReference type="ARBA" id="ARBA00023053"/>
    </source>
</evidence>
<protein>
    <recommendedName>
        <fullName evidence="17">Sodium:solute symporter</fullName>
    </recommendedName>
</protein>
<dbReference type="PANTHER" id="PTHR48086">
    <property type="entry name" value="SODIUM/PROLINE SYMPORTER-RELATED"/>
    <property type="match status" value="1"/>
</dbReference>
<comment type="similarity">
    <text evidence="2 13">Belongs to the sodium:solute symporter (SSF) (TC 2.A.21) family.</text>
</comment>
<dbReference type="InterPro" id="IPR038377">
    <property type="entry name" value="Na/Glc_symporter_sf"/>
</dbReference>
<comment type="subcellular location">
    <subcellularLocation>
        <location evidence="1">Cell membrane</location>
        <topology evidence="1">Multi-pass membrane protein</topology>
    </subcellularLocation>
</comment>
<evidence type="ECO:0000313" key="16">
    <source>
        <dbReference type="Proteomes" id="UP000189661"/>
    </source>
</evidence>
<feature type="transmembrane region" description="Helical" evidence="14">
    <location>
        <begin position="42"/>
        <end position="68"/>
    </location>
</feature>
<feature type="transmembrane region" description="Helical" evidence="14">
    <location>
        <begin position="89"/>
        <end position="112"/>
    </location>
</feature>
<evidence type="ECO:0000256" key="5">
    <source>
        <dbReference type="ARBA" id="ARBA00022692"/>
    </source>
</evidence>
<keyword evidence="16" id="KW-1185">Reference proteome</keyword>